<reference evidence="1 2" key="1">
    <citation type="submission" date="2024-04" db="EMBL/GenBank/DDBJ databases">
        <title>WGS of bacteria from Torrens River.</title>
        <authorList>
            <person name="Wyrsch E.R."/>
            <person name="Drigo B."/>
        </authorList>
    </citation>
    <scope>NUCLEOTIDE SEQUENCE [LARGE SCALE GENOMIC DNA]</scope>
    <source>
        <strain evidence="1 2">TWI391</strain>
    </source>
</reference>
<sequence>MCQSVVLSHKGKSHISYCTKCKTFYIWQDSFLLSLGYLQFESFVSATMRSNVKGNYFSFPDGDMRVLIDTPCPEIVFVFNETEWNDFSDALSESTYMSEIYQMMSS</sequence>
<name>A0ABV0BR95_9SPHI</name>
<protein>
    <submittedName>
        <fullName evidence="1">Uncharacterized protein</fullName>
    </submittedName>
</protein>
<evidence type="ECO:0000313" key="2">
    <source>
        <dbReference type="Proteomes" id="UP001409291"/>
    </source>
</evidence>
<comment type="caution">
    <text evidence="1">The sequence shown here is derived from an EMBL/GenBank/DDBJ whole genome shotgun (WGS) entry which is preliminary data.</text>
</comment>
<keyword evidence="2" id="KW-1185">Reference proteome</keyword>
<proteinExistence type="predicted"/>
<dbReference type="RefSeq" id="WP_031286983.1">
    <property type="nucleotide sequence ID" value="NZ_JAOQNK010000001.1"/>
</dbReference>
<evidence type="ECO:0000313" key="1">
    <source>
        <dbReference type="EMBL" id="MEN5377310.1"/>
    </source>
</evidence>
<organism evidence="1 2">
    <name type="scientific">Sphingobacterium kitahiroshimense</name>
    <dbReference type="NCBI Taxonomy" id="470446"/>
    <lineage>
        <taxon>Bacteria</taxon>
        <taxon>Pseudomonadati</taxon>
        <taxon>Bacteroidota</taxon>
        <taxon>Sphingobacteriia</taxon>
        <taxon>Sphingobacteriales</taxon>
        <taxon>Sphingobacteriaceae</taxon>
        <taxon>Sphingobacterium</taxon>
    </lineage>
</organism>
<dbReference type="Proteomes" id="UP001409291">
    <property type="component" value="Unassembled WGS sequence"/>
</dbReference>
<dbReference type="EMBL" id="JBDJNQ010000003">
    <property type="protein sequence ID" value="MEN5377310.1"/>
    <property type="molecule type" value="Genomic_DNA"/>
</dbReference>
<gene>
    <name evidence="1" type="ORF">ABE541_08575</name>
</gene>
<accession>A0ABV0BR95</accession>